<gene>
    <name evidence="1" type="ORF">DFJ43DRAFT_1043181</name>
</gene>
<dbReference type="Proteomes" id="UP001176059">
    <property type="component" value="Unassembled WGS sequence"/>
</dbReference>
<proteinExistence type="predicted"/>
<keyword evidence="2" id="KW-1185">Reference proteome</keyword>
<accession>A0AA38J9Y0</accession>
<comment type="caution">
    <text evidence="1">The sequence shown here is derived from an EMBL/GenBank/DDBJ whole genome shotgun (WGS) entry which is preliminary data.</text>
</comment>
<protein>
    <submittedName>
        <fullName evidence="1">Uncharacterized protein</fullName>
    </submittedName>
</protein>
<evidence type="ECO:0000313" key="2">
    <source>
        <dbReference type="Proteomes" id="UP001176059"/>
    </source>
</evidence>
<organism evidence="1 2">
    <name type="scientific">Lentinula guzmanii</name>
    <dbReference type="NCBI Taxonomy" id="2804957"/>
    <lineage>
        <taxon>Eukaryota</taxon>
        <taxon>Fungi</taxon>
        <taxon>Dikarya</taxon>
        <taxon>Basidiomycota</taxon>
        <taxon>Agaricomycotina</taxon>
        <taxon>Agaricomycetes</taxon>
        <taxon>Agaricomycetidae</taxon>
        <taxon>Agaricales</taxon>
        <taxon>Marasmiineae</taxon>
        <taxon>Omphalotaceae</taxon>
        <taxon>Lentinula</taxon>
    </lineage>
</organism>
<reference evidence="1" key="1">
    <citation type="submission" date="2022-08" db="EMBL/GenBank/DDBJ databases">
        <authorList>
            <consortium name="DOE Joint Genome Institute"/>
            <person name="Min B."/>
            <person name="Sierra-Patev S."/>
            <person name="Naranjo-Ortiz M."/>
            <person name="Looney B."/>
            <person name="Konkel Z."/>
            <person name="Slot J.C."/>
            <person name="Sakamoto Y."/>
            <person name="Steenwyk J.L."/>
            <person name="Rokas A."/>
            <person name="Carro J."/>
            <person name="Camarero S."/>
            <person name="Ferreira P."/>
            <person name="Molpeceres G."/>
            <person name="Ruiz-duenas F.J."/>
            <person name="Serrano A."/>
            <person name="Henrissat B."/>
            <person name="Drula E."/>
            <person name="Hughes K.W."/>
            <person name="Mata J.L."/>
            <person name="Ishikawa N.K."/>
            <person name="Vargas-Isla R."/>
            <person name="Ushijima S."/>
            <person name="Smith C.A."/>
            <person name="Ahrendt S."/>
            <person name="Andreopoulos W."/>
            <person name="He G."/>
            <person name="LaButti K."/>
            <person name="Lipzen A."/>
            <person name="Ng V."/>
            <person name="Riley R."/>
            <person name="Sandor L."/>
            <person name="Barry K."/>
            <person name="Martinez A.T."/>
            <person name="Xiao Y."/>
            <person name="Gibbons J.G."/>
            <person name="Terashima K."/>
            <person name="Hibbett D.S."/>
            <person name="Grigoriev I.V."/>
        </authorList>
    </citation>
    <scope>NUCLEOTIDE SEQUENCE</scope>
    <source>
        <strain evidence="1">ET3784</strain>
    </source>
</reference>
<name>A0AA38J9Y0_9AGAR</name>
<sequence>MPDEREERWDPVIAIAGYHDTQNWPDTEGLDVVRKRGLALHAKWWNSPEYREEKGNGTSSGSVHILPALGTVGKRSKTLIKIDIDVLVPTLIRIYPNSDEFHYYIYPMHTTPLWHSSLRLSQCNTGTATTRPNAPSSGTTIRRAKTLTRPERSVAPVPLIHSHPAIVPDSGYNGSQA</sequence>
<reference evidence="1" key="2">
    <citation type="journal article" date="2023" name="Proc. Natl. Acad. Sci. U.S.A.">
        <title>A global phylogenomic analysis of the shiitake genus Lentinula.</title>
        <authorList>
            <person name="Sierra-Patev S."/>
            <person name="Min B."/>
            <person name="Naranjo-Ortiz M."/>
            <person name="Looney B."/>
            <person name="Konkel Z."/>
            <person name="Slot J.C."/>
            <person name="Sakamoto Y."/>
            <person name="Steenwyk J.L."/>
            <person name="Rokas A."/>
            <person name="Carro J."/>
            <person name="Camarero S."/>
            <person name="Ferreira P."/>
            <person name="Molpeceres G."/>
            <person name="Ruiz-Duenas F.J."/>
            <person name="Serrano A."/>
            <person name="Henrissat B."/>
            <person name="Drula E."/>
            <person name="Hughes K.W."/>
            <person name="Mata J.L."/>
            <person name="Ishikawa N.K."/>
            <person name="Vargas-Isla R."/>
            <person name="Ushijima S."/>
            <person name="Smith C.A."/>
            <person name="Donoghue J."/>
            <person name="Ahrendt S."/>
            <person name="Andreopoulos W."/>
            <person name="He G."/>
            <person name="LaButti K."/>
            <person name="Lipzen A."/>
            <person name="Ng V."/>
            <person name="Riley R."/>
            <person name="Sandor L."/>
            <person name="Barry K."/>
            <person name="Martinez A.T."/>
            <person name="Xiao Y."/>
            <person name="Gibbons J.G."/>
            <person name="Terashima K."/>
            <person name="Grigoriev I.V."/>
            <person name="Hibbett D."/>
        </authorList>
    </citation>
    <scope>NUCLEOTIDE SEQUENCE</scope>
    <source>
        <strain evidence="1">ET3784</strain>
    </source>
</reference>
<dbReference type="EMBL" id="JANVFO010000075">
    <property type="protein sequence ID" value="KAJ3717206.1"/>
    <property type="molecule type" value="Genomic_DNA"/>
</dbReference>
<dbReference type="AlphaFoldDB" id="A0AA38J9Y0"/>
<evidence type="ECO:0000313" key="1">
    <source>
        <dbReference type="EMBL" id="KAJ3717206.1"/>
    </source>
</evidence>